<feature type="transmembrane region" description="Helical" evidence="1">
    <location>
        <begin position="72"/>
        <end position="92"/>
    </location>
</feature>
<comment type="caution">
    <text evidence="2">The sequence shown here is derived from an EMBL/GenBank/DDBJ whole genome shotgun (WGS) entry which is preliminary data.</text>
</comment>
<accession>A0A6L3ZIK5</accession>
<evidence type="ECO:0000313" key="3">
    <source>
        <dbReference type="Proteomes" id="UP000484164"/>
    </source>
</evidence>
<keyword evidence="3" id="KW-1185">Reference proteome</keyword>
<dbReference type="Proteomes" id="UP000484164">
    <property type="component" value="Unassembled WGS sequence"/>
</dbReference>
<dbReference type="RefSeq" id="WP_151692520.1">
    <property type="nucleotide sequence ID" value="NZ_BMGX01000002.1"/>
</dbReference>
<feature type="transmembrane region" description="Helical" evidence="1">
    <location>
        <begin position="104"/>
        <end position="122"/>
    </location>
</feature>
<keyword evidence="1" id="KW-0812">Transmembrane</keyword>
<feature type="transmembrane region" description="Helical" evidence="1">
    <location>
        <begin position="9"/>
        <end position="26"/>
    </location>
</feature>
<evidence type="ECO:0000256" key="1">
    <source>
        <dbReference type="SAM" id="Phobius"/>
    </source>
</evidence>
<evidence type="ECO:0000313" key="2">
    <source>
        <dbReference type="EMBL" id="KAB2817832.1"/>
    </source>
</evidence>
<feature type="transmembrane region" description="Helical" evidence="1">
    <location>
        <begin position="32"/>
        <end position="51"/>
    </location>
</feature>
<proteinExistence type="predicted"/>
<reference evidence="2 3" key="1">
    <citation type="submission" date="2019-10" db="EMBL/GenBank/DDBJ databases">
        <title>Genome sequence of Phaeocystidibacter marisrubri JCM30614 (type strain).</title>
        <authorList>
            <person name="Bowman J.P."/>
        </authorList>
    </citation>
    <scope>NUCLEOTIDE SEQUENCE [LARGE SCALE GENOMIC DNA]</scope>
    <source>
        <strain evidence="2 3">JCM 30614</strain>
    </source>
</reference>
<sequence>MTNSHLQSAEIILLALAGISILAFWLELPHSPMAMMVSVGLVAIFYFYLSIFLFRGSQPFSKRASPKESPSVLATIGTILGGAGLGLVVAGFGLEVVNWMDATGISTAGCILIMVGGLAIRVGYNHDRNVIRPILLRLSFGLSLGIFTLFYFT</sequence>
<dbReference type="EMBL" id="WBVQ01000001">
    <property type="protein sequence ID" value="KAB2817832.1"/>
    <property type="molecule type" value="Genomic_DNA"/>
</dbReference>
<protein>
    <submittedName>
        <fullName evidence="2">Uncharacterized protein</fullName>
    </submittedName>
</protein>
<feature type="transmembrane region" description="Helical" evidence="1">
    <location>
        <begin position="134"/>
        <end position="152"/>
    </location>
</feature>
<name>A0A6L3ZIK5_9FLAO</name>
<organism evidence="2 3">
    <name type="scientific">Phaeocystidibacter marisrubri</name>
    <dbReference type="NCBI Taxonomy" id="1577780"/>
    <lineage>
        <taxon>Bacteria</taxon>
        <taxon>Pseudomonadati</taxon>
        <taxon>Bacteroidota</taxon>
        <taxon>Flavobacteriia</taxon>
        <taxon>Flavobacteriales</taxon>
        <taxon>Phaeocystidibacteraceae</taxon>
        <taxon>Phaeocystidibacter</taxon>
    </lineage>
</organism>
<dbReference type="AlphaFoldDB" id="A0A6L3ZIK5"/>
<keyword evidence="1" id="KW-1133">Transmembrane helix</keyword>
<gene>
    <name evidence="2" type="ORF">F8C82_05360</name>
</gene>
<keyword evidence="1" id="KW-0472">Membrane</keyword>